<dbReference type="SUPFAM" id="SSF75217">
    <property type="entry name" value="alpha/beta knot"/>
    <property type="match status" value="1"/>
</dbReference>
<keyword evidence="5" id="KW-0698">rRNA processing</keyword>
<sequence length="157" mass="17903">MKLYFYSIGKAHDSYIKPGVEDFTARINKYFPAEWQVIAPPKNAAVLSEGDLKKQEAKLVLNLLQPDDQLILLDERGKQFSSPELAQVIQQKANDSTKRLIFLIGGAFGVDASIQQRANTTWSLSKLVFPHMLVRLILAEQVYRACTILRNEKYHHM</sequence>
<evidence type="ECO:0000256" key="5">
    <source>
        <dbReference type="HAMAP-Rule" id="MF_00658"/>
    </source>
</evidence>
<comment type="subunit">
    <text evidence="5">Homodimer.</text>
</comment>
<dbReference type="PIRSF" id="PIRSF004505">
    <property type="entry name" value="MT_bac"/>
    <property type="match status" value="1"/>
</dbReference>
<dbReference type="EMBL" id="QTJU01000004">
    <property type="protein sequence ID" value="RFM27607.1"/>
    <property type="molecule type" value="Genomic_DNA"/>
</dbReference>
<dbReference type="RefSeq" id="WP_116847684.1">
    <property type="nucleotide sequence ID" value="NZ_QTJU01000004.1"/>
</dbReference>
<dbReference type="Pfam" id="PF02590">
    <property type="entry name" value="SPOUT_MTase"/>
    <property type="match status" value="1"/>
</dbReference>
<evidence type="ECO:0000256" key="1">
    <source>
        <dbReference type="ARBA" id="ARBA00022603"/>
    </source>
</evidence>
<keyword evidence="2 5" id="KW-0808">Transferase</keyword>
<comment type="catalytic activity">
    <reaction evidence="5">
        <text>pseudouridine(1915) in 23S rRNA + S-adenosyl-L-methionine = N(3)-methylpseudouridine(1915) in 23S rRNA + S-adenosyl-L-homocysteine + H(+)</text>
        <dbReference type="Rhea" id="RHEA:42752"/>
        <dbReference type="Rhea" id="RHEA-COMP:10221"/>
        <dbReference type="Rhea" id="RHEA-COMP:10222"/>
        <dbReference type="ChEBI" id="CHEBI:15378"/>
        <dbReference type="ChEBI" id="CHEBI:57856"/>
        <dbReference type="ChEBI" id="CHEBI:59789"/>
        <dbReference type="ChEBI" id="CHEBI:65314"/>
        <dbReference type="ChEBI" id="CHEBI:74486"/>
        <dbReference type="EC" id="2.1.1.177"/>
    </reaction>
</comment>
<reference evidence="6 7" key="1">
    <citation type="submission" date="2018-08" db="EMBL/GenBank/DDBJ databases">
        <title>Chitinophagaceae sp. K23C18032701, a novel bacterium isolated from forest soil.</title>
        <authorList>
            <person name="Wang C."/>
        </authorList>
    </citation>
    <scope>NUCLEOTIDE SEQUENCE [LARGE SCALE GENOMIC DNA]</scope>
    <source>
        <strain evidence="6 7">K23C18032701</strain>
    </source>
</reference>
<dbReference type="AlphaFoldDB" id="A0A3E1NI49"/>
<dbReference type="InterPro" id="IPR029028">
    <property type="entry name" value="Alpha/beta_knot_MTases"/>
</dbReference>
<organism evidence="6 7">
    <name type="scientific">Deminuibacter soli</name>
    <dbReference type="NCBI Taxonomy" id="2291815"/>
    <lineage>
        <taxon>Bacteria</taxon>
        <taxon>Pseudomonadati</taxon>
        <taxon>Bacteroidota</taxon>
        <taxon>Chitinophagia</taxon>
        <taxon>Chitinophagales</taxon>
        <taxon>Chitinophagaceae</taxon>
        <taxon>Deminuibacter</taxon>
    </lineage>
</organism>
<evidence type="ECO:0000256" key="3">
    <source>
        <dbReference type="ARBA" id="ARBA00022691"/>
    </source>
</evidence>
<dbReference type="HAMAP" id="MF_00658">
    <property type="entry name" value="23SrRNA_methyltr_H"/>
    <property type="match status" value="1"/>
</dbReference>
<dbReference type="Gene3D" id="3.40.1280.10">
    <property type="match status" value="1"/>
</dbReference>
<feature type="binding site" evidence="5">
    <location>
        <begin position="124"/>
        <end position="129"/>
    </location>
    <ligand>
        <name>S-adenosyl-L-methionine</name>
        <dbReference type="ChEBI" id="CHEBI:59789"/>
    </ligand>
</feature>
<keyword evidence="1 5" id="KW-0489">Methyltransferase</keyword>
<gene>
    <name evidence="5" type="primary">rlmH</name>
    <name evidence="6" type="ORF">DXN05_12885</name>
</gene>
<comment type="caution">
    <text evidence="6">The sequence shown here is derived from an EMBL/GenBank/DDBJ whole genome shotgun (WGS) entry which is preliminary data.</text>
</comment>
<accession>A0A3E1NI49</accession>
<feature type="binding site" evidence="5">
    <location>
        <position position="73"/>
    </location>
    <ligand>
        <name>S-adenosyl-L-methionine</name>
        <dbReference type="ChEBI" id="CHEBI:59789"/>
    </ligand>
</feature>
<dbReference type="OrthoDB" id="9806643at2"/>
<dbReference type="EC" id="2.1.1.177" evidence="5"/>
<evidence type="ECO:0000313" key="7">
    <source>
        <dbReference type="Proteomes" id="UP000261284"/>
    </source>
</evidence>
<evidence type="ECO:0000256" key="4">
    <source>
        <dbReference type="ARBA" id="ARBA00038303"/>
    </source>
</evidence>
<keyword evidence="3 5" id="KW-0949">S-adenosyl-L-methionine</keyword>
<name>A0A3E1NI49_9BACT</name>
<dbReference type="GO" id="GO:0005737">
    <property type="term" value="C:cytoplasm"/>
    <property type="evidence" value="ECO:0007669"/>
    <property type="project" value="UniProtKB-SubCell"/>
</dbReference>
<dbReference type="PANTHER" id="PTHR33603:SF1">
    <property type="entry name" value="RIBOSOMAL RNA LARGE SUBUNIT METHYLTRANSFERASE H"/>
    <property type="match status" value="1"/>
</dbReference>
<feature type="binding site" evidence="5">
    <location>
        <position position="105"/>
    </location>
    <ligand>
        <name>S-adenosyl-L-methionine</name>
        <dbReference type="ChEBI" id="CHEBI:59789"/>
    </ligand>
</feature>
<dbReference type="GO" id="GO:0070038">
    <property type="term" value="F:rRNA (pseudouridine-N3-)-methyltransferase activity"/>
    <property type="evidence" value="ECO:0007669"/>
    <property type="project" value="UniProtKB-UniRule"/>
</dbReference>
<evidence type="ECO:0000313" key="6">
    <source>
        <dbReference type="EMBL" id="RFM27607.1"/>
    </source>
</evidence>
<dbReference type="InterPro" id="IPR003742">
    <property type="entry name" value="RlmH-like"/>
</dbReference>
<dbReference type="Proteomes" id="UP000261284">
    <property type="component" value="Unassembled WGS sequence"/>
</dbReference>
<keyword evidence="7" id="KW-1185">Reference proteome</keyword>
<proteinExistence type="inferred from homology"/>
<comment type="subcellular location">
    <subcellularLocation>
        <location evidence="5">Cytoplasm</location>
    </subcellularLocation>
</comment>
<dbReference type="CDD" id="cd18081">
    <property type="entry name" value="RlmH-like"/>
    <property type="match status" value="1"/>
</dbReference>
<protein>
    <recommendedName>
        <fullName evidence="5">Ribosomal RNA large subunit methyltransferase H</fullName>
        <ecNumber evidence="5">2.1.1.177</ecNumber>
    </recommendedName>
    <alternativeName>
        <fullName evidence="5">23S rRNA (pseudouridine1915-N3)-methyltransferase</fullName>
    </alternativeName>
    <alternativeName>
        <fullName evidence="5">23S rRNA m3Psi1915 methyltransferase</fullName>
    </alternativeName>
    <alternativeName>
        <fullName evidence="5">rRNA (pseudouridine-N3-)-methyltransferase RlmH</fullName>
    </alternativeName>
</protein>
<keyword evidence="5" id="KW-0963">Cytoplasm</keyword>
<dbReference type="PANTHER" id="PTHR33603">
    <property type="entry name" value="METHYLTRANSFERASE"/>
    <property type="match status" value="1"/>
</dbReference>
<comment type="function">
    <text evidence="5">Specifically methylates the pseudouridine at position 1915 (m3Psi1915) in 23S rRNA.</text>
</comment>
<dbReference type="InterPro" id="IPR029026">
    <property type="entry name" value="tRNA_m1G_MTases_N"/>
</dbReference>
<comment type="similarity">
    <text evidence="4 5">Belongs to the RNA methyltransferase RlmH family.</text>
</comment>
<evidence type="ECO:0000256" key="2">
    <source>
        <dbReference type="ARBA" id="ARBA00022679"/>
    </source>
</evidence>